<evidence type="ECO:0000256" key="1">
    <source>
        <dbReference type="SAM" id="Coils"/>
    </source>
</evidence>
<dbReference type="EMBL" id="BKCJ010238759">
    <property type="protein sequence ID" value="GEZ08022.1"/>
    <property type="molecule type" value="Genomic_DNA"/>
</dbReference>
<feature type="compositionally biased region" description="Pro residues" evidence="2">
    <location>
        <begin position="50"/>
        <end position="68"/>
    </location>
</feature>
<evidence type="ECO:0000256" key="2">
    <source>
        <dbReference type="SAM" id="MobiDB-lite"/>
    </source>
</evidence>
<dbReference type="AlphaFoldDB" id="A0A699I349"/>
<accession>A0A699I349</accession>
<protein>
    <submittedName>
        <fullName evidence="3">Uncharacterized protein</fullName>
    </submittedName>
</protein>
<evidence type="ECO:0000313" key="3">
    <source>
        <dbReference type="EMBL" id="GEZ08022.1"/>
    </source>
</evidence>
<organism evidence="3">
    <name type="scientific">Tanacetum cinerariifolium</name>
    <name type="common">Dalmatian daisy</name>
    <name type="synonym">Chrysanthemum cinerariifolium</name>
    <dbReference type="NCBI Taxonomy" id="118510"/>
    <lineage>
        <taxon>Eukaryota</taxon>
        <taxon>Viridiplantae</taxon>
        <taxon>Streptophyta</taxon>
        <taxon>Embryophyta</taxon>
        <taxon>Tracheophyta</taxon>
        <taxon>Spermatophyta</taxon>
        <taxon>Magnoliopsida</taxon>
        <taxon>eudicotyledons</taxon>
        <taxon>Gunneridae</taxon>
        <taxon>Pentapetalae</taxon>
        <taxon>asterids</taxon>
        <taxon>campanulids</taxon>
        <taxon>Asterales</taxon>
        <taxon>Asteraceae</taxon>
        <taxon>Asteroideae</taxon>
        <taxon>Anthemideae</taxon>
        <taxon>Anthemidinae</taxon>
        <taxon>Tanacetum</taxon>
    </lineage>
</organism>
<feature type="coiled-coil region" evidence="1">
    <location>
        <begin position="408"/>
        <end position="435"/>
    </location>
</feature>
<name>A0A699I349_TANCI</name>
<keyword evidence="1" id="KW-0175">Coiled coil</keyword>
<feature type="compositionally biased region" description="Pro residues" evidence="2">
    <location>
        <begin position="77"/>
        <end position="98"/>
    </location>
</feature>
<feature type="region of interest" description="Disordered" evidence="2">
    <location>
        <begin position="45"/>
        <end position="102"/>
    </location>
</feature>
<proteinExistence type="predicted"/>
<reference evidence="3" key="1">
    <citation type="journal article" date="2019" name="Sci. Rep.">
        <title>Draft genome of Tanacetum cinerariifolium, the natural source of mosquito coil.</title>
        <authorList>
            <person name="Yamashiro T."/>
            <person name="Shiraishi A."/>
            <person name="Satake H."/>
            <person name="Nakayama K."/>
        </authorList>
    </citation>
    <scope>NUCLEOTIDE SEQUENCE</scope>
</reference>
<gene>
    <name evidence="3" type="ORF">Tci_479995</name>
</gene>
<comment type="caution">
    <text evidence="3">The sequence shown here is derived from an EMBL/GenBank/DDBJ whole genome shotgun (WGS) entry which is preliminary data.</text>
</comment>
<sequence>MRRVCKGFSGVDTLLFDGMLVPQQEHDDVVDDITDDVVANVADADADAEPTPPSPTPATTSPPQPVLIPLPSQVESTPPPSPRHSPISPPSSPPPQQPPSHDAAISIDLLNKLLETCETLTKKVGDLEQDEIAQAIEITKFKKRVRKLEKKRKLKAFGLKRLRKVETTQRVKSSAGTVMDDQDDASKYREIAEIDAYKDVTLEEVAAEVAKDAIIKGRLEESQAHVYHLDLEHANKVLSVHDDEAKPAKLKEVIEVVTTAKLMTEVVTAATTAAPMLTASASRRRKGVVIRDPEETATSLVIVHFELKSKDKGKGILVPEPKPLKKQAQIEQDEAYSRELEAELNVNINWNEVIKQVKRNEKQDNAVMRYQSLNRKPQTEAQARKNLMCISKTWLDLKWTSSKASKVIKRKSVTYEEKAAKNQKLNEEVEELKTHLQIVPNNEDDVYTKATPLALKVLVVDYQIHTKHNKPYYKIINADGTYQLFLSFITLLRNFDREDPEMLWQIVQERFASSEPKNFSDDFLLNALKMMFEKPNVKDNVWKNQRDFKEYTSRDYYCWLKTYCYWYKLKLLDNAAHSKLRLLEVSVAADEKMKKLL</sequence>